<gene>
    <name evidence="1" type="primary">TLN2</name>
</gene>
<sequence length="2502" mass="267330">MVALSLKICVRHCNVVKTMQFEPSTAVYDACRVIRERVPEAQTGQASDYGLFLSDEDPRKGIWLEAGRTLDYYMLRNGDILEYKKKQRPQKIRMLDGSVKTVMVDDSKTVGELLVTICSRIGITNYEEYSLIQETIEEKKEEGTGTLKKDRTLLRDERKMEKLKAKLHTDDDLNWLDHSRTFREQGVDENETLLLRRKFFYSDQNVDSRDPVQLNLLYVQARDDILNGSHPVSFEKACEFGGFQAQIQFGPHVEHKHKPGFLDLKEFLPKEYIKQRGAEKRIFQEHKNCGEMSEIEAKVKYVKLARSLRTYGVSFFLVKEKMKGKNKLVPRLLGITKDSVMRVDEKTKEVLQEWPLTTVKRWAASPKSFTLDFGEYQESYYSVQTTEGEQISQLIAGYIDIILKKKQSKDRFGLEGDEESTMLEESVSPKKSTILQQQFNRTGKVEHGSVALPAVMRSGSSGPETFNVGSMPSPQQQVMVGQMHRGHMPPLTSAQQALMGTINTSMHAVQQAQDDLSELDSLPPLGQDMASRVWVQNKVDESKHEIHSQVDAITAGTASVVNLTAGDPADTDYTAVGCAITTISSNLTEMSKGVKLLAALMDDEVGSGEDLLRAARTLAGAVSDLLKAVQPTSGEPRQTVLTAAGSIGQASGDLLRQIGENETDERFQDVLMSLAKAVANAAAMLVLKAKNVAQVAEDTVLQNRVIAAATQCALSTSQLVACAKVVSPTISSPVCQEQLIEAGKLVDRSVENCVRACQAATDDTELLKQVSAAASVVSQALHDLLQHVRQFASRGEPIGRYDQATDTIMCVTESIFSSMGDAGEMVRQARVLAQATSDLVNAMRSDAEAEIDMENSKKLLAAAKLLADSTARMVEAAKGAAANPENEDQQQRLREAAEGLRVATNAAAQNAIKKKIVNRLEVAAKQAAAAATQTIAASQNAAVSNKNPAAQQQLVQSCKAVADHIPQLVQGVRGSQAQAEDLSAQLALIISSQNFLQPGSKMVSSAKAAVPTVSDQAAAMQLSQCAKNLATSLAELRTASQKAHEACGPMEIDSALSTVQTLKSELQDAKMAAVESQLKPLPGETLEKCAQDLGSTSKAVGSSMAQLLTCAAQGNEHYTGVAARETAQALKTLAQAARGVAASTSDPAAAHAMLDSARDVMEGSAMLIQEAKQALIAPGDAESQQRLAQVAKAVSHSLNNCVNCLPGQKDVDVALKSIGESSKKLLVDSLPPSTKPFQEAQSELNQAAADLNQSAGEVVHATRGQSGELAAASGKFSDDFDEFLDAGIEMAGQAQTKEDQIQVIGNLKNISMASSKLLLAAKSLSVDPGAPNAKNLLAAAARAVTESINQLITLCTQQAPGQKECDNALRELETVKGMLDNPNEPVSDLSYFDCIESVMENSKVLGESMAGISQNAKTGDLPAFGECVGIASKALCGLTEAAAQAAYLVGISDPNSQAGHQGLVDPIQFARANQAIQMACQNLVDPGSSPSQVLSAATIVAKHTSALCNACRIASSKTGNPVAKRHFVQSAKEVANSTANLVKTIKALDGDFSEDNRNKCRVATAPLIAAVENLTAFASNPEFVSVPAQISSEGSQAQEPILVSAKTMLESSSYLIRTARSLAINPKDPPTWSVLAGHSHTVSDSIKSLITSIRDKAPGQRECDFSIDSINRCIRDIEQASLAAVSQSLATRDDISVEALQEQLTSVVQEIGHLIDPIATAARGEAAQLGHKVTQLASYFEPLILAAVGVASKILDHQQQMTVLDQTKTLAESALQMLYAAKEGGGNPKAQHTHDAITEAAQLMKEAVDDIMVTLNEAASEVGLVGGMVDAIAEAMSKLDEGTPPEPKGTFVDYQTTVVKYSKAIAVTAQEMIGFQIRTRVQDLGHGCIFLVQKAGALQVCPTDSYTKRELIECARAVTEKVSLVLSALQAGNKGTQACITAATAVSGIIADLDTTIMFATAGTLNAENNETFADHRENILKTAKALVEDTKLLVSGAASTPDKLAQAAQSSAATITQLAEVVKLGAASLGSDDPETQVVLINAIKDVAKALSDLIGATKGAASKPADDPSMYQLKGAAKVMVTNVTSLLKTVKAVEDEATRGTRALEATIEYMKQELTVFQSKEVPEKTSSPEESIRMTKGITMATAKAVAAGNSCRQEDVIATANLSRKAVSDMLTACKQASFHPDVSEEVRTRALRYGTECTLGYLDLLEHVLVILQKPTPELKHQLAAFSKRVAGAVTELIQAAEAMKGTEWVDPEDPTVIAETELLGAAASIEAAAKKLEQLKPRAKPKQADETLDFEEQILEAAKSIAAATSALVKSASAAQRELVAQGKVGSIPANAADDGQWSQGLISAARMVAAATSSLCEAANASVQGHASEEKLISSAKQVAASTAQLLVACKVKADQDSEAMRRLQAAGNAVKRASDNLVRAAQKAAFGKADDDDVVVKTKFVGGIAQIIAAQEEMLKKERELEEARKKLAQIRQQQYKFLPTELREDEG</sequence>
<accession>A0AC11BDI8</accession>
<reference evidence="1" key="1">
    <citation type="submission" date="2020-11" db="EMBL/GenBank/DDBJ databases">
        <authorList>
            <person name="Davenport K.M."/>
            <person name="Bickhart D.M."/>
            <person name="Smith T.P.L."/>
            <person name="Murdoch B.M."/>
            <person name="Rosen B.D."/>
        </authorList>
    </citation>
    <scope>NUCLEOTIDE SEQUENCE [LARGE SCALE GENOMIC DNA]</scope>
    <source>
        <strain evidence="1">OAR_USU_Benz2616</strain>
    </source>
</reference>
<reference evidence="1" key="2">
    <citation type="submission" date="2025-08" db="UniProtKB">
        <authorList>
            <consortium name="Ensembl"/>
        </authorList>
    </citation>
    <scope>IDENTIFICATION</scope>
</reference>
<protein>
    <submittedName>
        <fullName evidence="1">Talin 2</fullName>
    </submittedName>
</protein>
<reference evidence="1" key="3">
    <citation type="submission" date="2025-09" db="UniProtKB">
        <authorList>
            <consortium name="Ensembl"/>
        </authorList>
    </citation>
    <scope>IDENTIFICATION</scope>
</reference>
<organism evidence="1">
    <name type="scientific">Ovis aries</name>
    <name type="common">Sheep</name>
    <dbReference type="NCBI Taxonomy" id="9940"/>
    <lineage>
        <taxon>Eukaryota</taxon>
        <taxon>Metazoa</taxon>
        <taxon>Chordata</taxon>
        <taxon>Craniata</taxon>
        <taxon>Vertebrata</taxon>
        <taxon>Euteleostomi</taxon>
        <taxon>Mammalia</taxon>
        <taxon>Eutheria</taxon>
        <taxon>Laurasiatheria</taxon>
        <taxon>Artiodactyla</taxon>
        <taxon>Ruminantia</taxon>
        <taxon>Pecora</taxon>
        <taxon>Bovidae</taxon>
        <taxon>Caprinae</taxon>
        <taxon>Ovis</taxon>
    </lineage>
</organism>
<evidence type="ECO:0000313" key="1">
    <source>
        <dbReference type="Ensembl" id="ENSOARP00020012894.2"/>
    </source>
</evidence>
<proteinExistence type="predicted"/>
<name>A0AC11BDI8_SHEEP</name>
<dbReference type="Ensembl" id="ENSOART00020015582.2">
    <property type="protein sequence ID" value="ENSOARP00020012894.2"/>
    <property type="gene ID" value="ENSOARG00020009618.2"/>
</dbReference>